<reference evidence="2 3" key="1">
    <citation type="journal article" date="2018" name="ACS Chem. Biol.">
        <title>Ketoreductase domain dysfunction expands chemodiversity: malyngamide biosynthesis in the cyanobacterium Okeania hirsuta.</title>
        <authorList>
            <person name="Moss N.A."/>
            <person name="Leao T."/>
            <person name="Rankin M."/>
            <person name="McCullough T.M."/>
            <person name="Qu P."/>
            <person name="Korobeynikov A."/>
            <person name="Smith J.L."/>
            <person name="Gerwick L."/>
            <person name="Gerwick W.H."/>
        </authorList>
    </citation>
    <scope>NUCLEOTIDE SEQUENCE [LARGE SCALE GENOMIC DNA]</scope>
    <source>
        <strain evidence="2 3">PAB10Feb10-1</strain>
    </source>
</reference>
<dbReference type="RefSeq" id="WP_124155843.1">
    <property type="nucleotide sequence ID" value="NZ_CAWOLW010000467.1"/>
</dbReference>
<evidence type="ECO:0000313" key="3">
    <source>
        <dbReference type="Proteomes" id="UP000269154"/>
    </source>
</evidence>
<accession>A0A3N6QWJ9</accession>
<name>A0A3N6QWJ9_9CYAN</name>
<protein>
    <recommendedName>
        <fullName evidence="1">ATPase RavA-like AAA lid domain-containing protein</fullName>
    </recommendedName>
</protein>
<dbReference type="EMBL" id="RCBY01000519">
    <property type="protein sequence ID" value="RQH17114.1"/>
    <property type="molecule type" value="Genomic_DNA"/>
</dbReference>
<evidence type="ECO:0000259" key="1">
    <source>
        <dbReference type="Pfam" id="PF17868"/>
    </source>
</evidence>
<sequence length="256" mass="30160">MIRLMRSSAFLNGRNKVDLMDCFLMNHCLWSIPDHQQIIRDILADAIAKHGYTMAVNLSALKKEVQEFQQEVEKEIRIPNTRTVEKLIPVEDEYFRLDKQDNKFQGSLVKIDQYRTLSIDEPSVTNFFDEQKNLVNKIMAAKGKVENSIEVHHNSATIVYRLETRLIEKTEYLSKKPHDIVQKFWDERFQQLNAFISQQLENMKENQPVEIDALDQNLFVDPEFAEIVKKNFEEVRSHLQQLQLSLEKLQFAYTNV</sequence>
<dbReference type="AlphaFoldDB" id="A0A3N6QWJ9"/>
<gene>
    <name evidence="2" type="ORF">D5R40_33535</name>
</gene>
<evidence type="ECO:0000313" key="2">
    <source>
        <dbReference type="EMBL" id="RQH17114.1"/>
    </source>
</evidence>
<dbReference type="OrthoDB" id="1814213at2"/>
<proteinExistence type="predicted"/>
<dbReference type="Pfam" id="PF17868">
    <property type="entry name" value="AAA_lid_8"/>
    <property type="match status" value="1"/>
</dbReference>
<dbReference type="Proteomes" id="UP000269154">
    <property type="component" value="Unassembled WGS sequence"/>
</dbReference>
<keyword evidence="3" id="KW-1185">Reference proteome</keyword>
<dbReference type="InterPro" id="IPR041538">
    <property type="entry name" value="RavA-like_AAA_lid"/>
</dbReference>
<comment type="caution">
    <text evidence="2">The sequence shown here is derived from an EMBL/GenBank/DDBJ whole genome shotgun (WGS) entry which is preliminary data.</text>
</comment>
<organism evidence="2 3">
    <name type="scientific">Okeania hirsuta</name>
    <dbReference type="NCBI Taxonomy" id="1458930"/>
    <lineage>
        <taxon>Bacteria</taxon>
        <taxon>Bacillati</taxon>
        <taxon>Cyanobacteriota</taxon>
        <taxon>Cyanophyceae</taxon>
        <taxon>Oscillatoriophycideae</taxon>
        <taxon>Oscillatoriales</taxon>
        <taxon>Microcoleaceae</taxon>
        <taxon>Okeania</taxon>
    </lineage>
</organism>
<feature type="domain" description="ATPase RavA-like AAA lid" evidence="1">
    <location>
        <begin position="2"/>
        <end position="43"/>
    </location>
</feature>